<dbReference type="InterPro" id="IPR055414">
    <property type="entry name" value="LRR_R13L4/SHOC2-like"/>
</dbReference>
<accession>A0A445KGS3</accession>
<proteinExistence type="predicted"/>
<dbReference type="Gene3D" id="3.80.10.10">
    <property type="entry name" value="Ribonuclease Inhibitor"/>
    <property type="match status" value="1"/>
</dbReference>
<protein>
    <submittedName>
        <fullName evidence="3">Disease resistance protein RPM1 isoform B</fullName>
    </submittedName>
</protein>
<sequence length="237" mass="26986">MMGQLSSKSRLKVLELEGTSLNYAPSNLGNLFHLRYLNLRSTKIRVLPTSVDKLQNLETLDIRDTFVHELLSEINKLKKLHLFAFYRNYQAGFSVLGFTTGVLMKKVCGTMPSLPTMVKILHFQSRGFPKLKQLELSRLNRVNSVVIEEGALVCLEHFTIIKMSHLKKVSSGIKALENLKVLDFISMPTEFVESIVPENGQDYQIINHVPLVFVRHWIGLKVSDYKVRSIHSSSKDS</sequence>
<dbReference type="Pfam" id="PF23598">
    <property type="entry name" value="LRR_14"/>
    <property type="match status" value="1"/>
</dbReference>
<evidence type="ECO:0000256" key="1">
    <source>
        <dbReference type="ARBA" id="ARBA00022737"/>
    </source>
</evidence>
<keyword evidence="1" id="KW-0677">Repeat</keyword>
<dbReference type="InterPro" id="IPR032675">
    <property type="entry name" value="LRR_dom_sf"/>
</dbReference>
<evidence type="ECO:0000313" key="4">
    <source>
        <dbReference type="Proteomes" id="UP000289340"/>
    </source>
</evidence>
<name>A0A445KGS3_GLYSO</name>
<evidence type="ECO:0000259" key="2">
    <source>
        <dbReference type="Pfam" id="PF23598"/>
    </source>
</evidence>
<dbReference type="PANTHER" id="PTHR47186">
    <property type="entry name" value="LEUCINE-RICH REPEAT-CONTAINING PROTEIN 57"/>
    <property type="match status" value="1"/>
</dbReference>
<gene>
    <name evidence="3" type="ORF">D0Y65_016357</name>
</gene>
<dbReference type="EMBL" id="QZWG01000006">
    <property type="protein sequence ID" value="RZC10008.1"/>
    <property type="molecule type" value="Genomic_DNA"/>
</dbReference>
<reference evidence="3 4" key="1">
    <citation type="submission" date="2018-09" db="EMBL/GenBank/DDBJ databases">
        <title>A high-quality reference genome of wild soybean provides a powerful tool to mine soybean genomes.</title>
        <authorList>
            <person name="Xie M."/>
            <person name="Chung C.Y.L."/>
            <person name="Li M.-W."/>
            <person name="Wong F.-L."/>
            <person name="Chan T.-F."/>
            <person name="Lam H.-M."/>
        </authorList>
    </citation>
    <scope>NUCLEOTIDE SEQUENCE [LARGE SCALE GENOMIC DNA]</scope>
    <source>
        <strain evidence="4">cv. W05</strain>
        <tissue evidence="3">Hypocotyl of etiolated seedlings</tissue>
    </source>
</reference>
<comment type="caution">
    <text evidence="3">The sequence shown here is derived from an EMBL/GenBank/DDBJ whole genome shotgun (WGS) entry which is preliminary data.</text>
</comment>
<dbReference type="AlphaFoldDB" id="A0A445KGS3"/>
<organism evidence="3 4">
    <name type="scientific">Glycine soja</name>
    <name type="common">Wild soybean</name>
    <dbReference type="NCBI Taxonomy" id="3848"/>
    <lineage>
        <taxon>Eukaryota</taxon>
        <taxon>Viridiplantae</taxon>
        <taxon>Streptophyta</taxon>
        <taxon>Embryophyta</taxon>
        <taxon>Tracheophyta</taxon>
        <taxon>Spermatophyta</taxon>
        <taxon>Magnoliopsida</taxon>
        <taxon>eudicotyledons</taxon>
        <taxon>Gunneridae</taxon>
        <taxon>Pentapetalae</taxon>
        <taxon>rosids</taxon>
        <taxon>fabids</taxon>
        <taxon>Fabales</taxon>
        <taxon>Fabaceae</taxon>
        <taxon>Papilionoideae</taxon>
        <taxon>50 kb inversion clade</taxon>
        <taxon>NPAAA clade</taxon>
        <taxon>indigoferoid/millettioid clade</taxon>
        <taxon>Phaseoleae</taxon>
        <taxon>Glycine</taxon>
        <taxon>Glycine subgen. Soja</taxon>
    </lineage>
</organism>
<dbReference type="Proteomes" id="UP000289340">
    <property type="component" value="Chromosome 6"/>
</dbReference>
<keyword evidence="4" id="KW-1185">Reference proteome</keyword>
<dbReference type="SUPFAM" id="SSF52058">
    <property type="entry name" value="L domain-like"/>
    <property type="match status" value="1"/>
</dbReference>
<evidence type="ECO:0000313" key="3">
    <source>
        <dbReference type="EMBL" id="RZC10008.1"/>
    </source>
</evidence>
<dbReference type="PANTHER" id="PTHR47186:SF3">
    <property type="entry name" value="OS09G0267800 PROTEIN"/>
    <property type="match status" value="1"/>
</dbReference>
<feature type="domain" description="Disease resistance R13L4/SHOC-2-like LRR" evidence="2">
    <location>
        <begin position="2"/>
        <end position="86"/>
    </location>
</feature>